<dbReference type="RefSeq" id="WP_012646861.1">
    <property type="nucleotide sequence ID" value="NC_011979.1"/>
</dbReference>
<keyword evidence="1" id="KW-0732">Signal</keyword>
<sequence length="227" mass="25104">MKLTIFAIMASLLFGCTSSLHPTLKKLDTLEPGVVKTAALGGTMYETGYIRALPGFVASTNYYLPEMDNLVFPPVKKGTVWVCNGKLSSGDYLCLCPDISEKDVTTSTGIPLATKLPLFIIKPWGEFAGLYYTDTDRESGQVNHLHGLFVYTDVPLEDSYKARLVYSGRTDSAISLTYQEFNGTMKTPTLSQVLTYEMTSANMINVRNVMIEVMDATESKIKYVVKN</sequence>
<name>B9M6S2_GEODF</name>
<evidence type="ECO:0000256" key="1">
    <source>
        <dbReference type="SAM" id="SignalP"/>
    </source>
</evidence>
<evidence type="ECO:0000313" key="3">
    <source>
        <dbReference type="Proteomes" id="UP000007721"/>
    </source>
</evidence>
<protein>
    <recommendedName>
        <fullName evidence="4">Lipoprotein</fullName>
    </recommendedName>
</protein>
<dbReference type="EMBL" id="CP001390">
    <property type="protein sequence ID" value="ACM20132.1"/>
    <property type="molecule type" value="Genomic_DNA"/>
</dbReference>
<feature type="signal peptide" evidence="1">
    <location>
        <begin position="1"/>
        <end position="22"/>
    </location>
</feature>
<evidence type="ECO:0008006" key="4">
    <source>
        <dbReference type="Google" id="ProtNLM"/>
    </source>
</evidence>
<organism evidence="2 3">
    <name type="scientific">Geotalea daltonii (strain DSM 22248 / JCM 15807 / FRC-32)</name>
    <name type="common">Geobacter daltonii</name>
    <dbReference type="NCBI Taxonomy" id="316067"/>
    <lineage>
        <taxon>Bacteria</taxon>
        <taxon>Pseudomonadati</taxon>
        <taxon>Thermodesulfobacteriota</taxon>
        <taxon>Desulfuromonadia</taxon>
        <taxon>Geobacterales</taxon>
        <taxon>Geobacteraceae</taxon>
        <taxon>Geotalea</taxon>
    </lineage>
</organism>
<proteinExistence type="predicted"/>
<dbReference type="HOGENOM" id="CLU_1218365_0_0_7"/>
<reference evidence="2 3" key="1">
    <citation type="submission" date="2009-01" db="EMBL/GenBank/DDBJ databases">
        <title>Complete sequence of Geobacter sp. FRC-32.</title>
        <authorList>
            <consortium name="US DOE Joint Genome Institute"/>
            <person name="Lucas S."/>
            <person name="Copeland A."/>
            <person name="Lapidus A."/>
            <person name="Glavina del Rio T."/>
            <person name="Dalin E."/>
            <person name="Tice H."/>
            <person name="Bruce D."/>
            <person name="Goodwin L."/>
            <person name="Pitluck S."/>
            <person name="Saunders E."/>
            <person name="Brettin T."/>
            <person name="Detter J.C."/>
            <person name="Han C."/>
            <person name="Larimer F."/>
            <person name="Land M."/>
            <person name="Hauser L."/>
            <person name="Kyrpides N."/>
            <person name="Ovchinnikova G."/>
            <person name="Kostka J."/>
            <person name="Richardson P."/>
        </authorList>
    </citation>
    <scope>NUCLEOTIDE SEQUENCE [LARGE SCALE GENOMIC DNA]</scope>
    <source>
        <strain evidence="3">DSM 22248 / JCM 15807 / FRC-32</strain>
    </source>
</reference>
<dbReference type="PROSITE" id="PS51257">
    <property type="entry name" value="PROKAR_LIPOPROTEIN"/>
    <property type="match status" value="1"/>
</dbReference>
<gene>
    <name evidence="2" type="ordered locus">Geob_1774</name>
</gene>
<dbReference type="OrthoDB" id="1419830at2"/>
<keyword evidence="3" id="KW-1185">Reference proteome</keyword>
<dbReference type="KEGG" id="geo:Geob_1774"/>
<dbReference type="AlphaFoldDB" id="B9M6S2"/>
<feature type="chain" id="PRO_5002888820" description="Lipoprotein" evidence="1">
    <location>
        <begin position="23"/>
        <end position="227"/>
    </location>
</feature>
<accession>B9M6S2</accession>
<evidence type="ECO:0000313" key="2">
    <source>
        <dbReference type="EMBL" id="ACM20132.1"/>
    </source>
</evidence>
<dbReference type="Proteomes" id="UP000007721">
    <property type="component" value="Chromosome"/>
</dbReference>